<comment type="caution">
    <text evidence="2">The sequence shown here is derived from an EMBL/GenBank/DDBJ whole genome shotgun (WGS) entry which is preliminary data.</text>
</comment>
<sequence length="48" mass="5681">MPQPPPRRALRPDRSRCRARPRSVRRYFPYYGNSDISDVGEAKQDPHQ</sequence>
<organism evidence="2 3">
    <name type="scientific">Lonchura striata</name>
    <name type="common">white-rumped munia</name>
    <dbReference type="NCBI Taxonomy" id="40157"/>
    <lineage>
        <taxon>Eukaryota</taxon>
        <taxon>Metazoa</taxon>
        <taxon>Chordata</taxon>
        <taxon>Craniata</taxon>
        <taxon>Vertebrata</taxon>
        <taxon>Euteleostomi</taxon>
        <taxon>Archelosauria</taxon>
        <taxon>Archosauria</taxon>
        <taxon>Dinosauria</taxon>
        <taxon>Saurischia</taxon>
        <taxon>Theropoda</taxon>
        <taxon>Coelurosauria</taxon>
        <taxon>Aves</taxon>
        <taxon>Neognathae</taxon>
        <taxon>Neoaves</taxon>
        <taxon>Telluraves</taxon>
        <taxon>Australaves</taxon>
        <taxon>Passeriformes</taxon>
        <taxon>Passeroidea</taxon>
        <taxon>Estrildidae</taxon>
        <taxon>Estrildinae</taxon>
        <taxon>Lonchura</taxon>
    </lineage>
</organism>
<keyword evidence="3" id="KW-1185">Reference proteome</keyword>
<dbReference type="EMBL" id="MUZQ01000439">
    <property type="protein sequence ID" value="OWK51398.1"/>
    <property type="molecule type" value="Genomic_DNA"/>
</dbReference>
<proteinExistence type="predicted"/>
<evidence type="ECO:0000313" key="3">
    <source>
        <dbReference type="Proteomes" id="UP000197619"/>
    </source>
</evidence>
<protein>
    <submittedName>
        <fullName evidence="2">Uncharacterized protein</fullName>
    </submittedName>
</protein>
<evidence type="ECO:0000256" key="1">
    <source>
        <dbReference type="SAM" id="MobiDB-lite"/>
    </source>
</evidence>
<accession>A0A218UCR0</accession>
<name>A0A218UCR0_9PASE</name>
<feature type="region of interest" description="Disordered" evidence="1">
    <location>
        <begin position="1"/>
        <end position="48"/>
    </location>
</feature>
<dbReference type="AlphaFoldDB" id="A0A218UCR0"/>
<reference evidence="2 3" key="1">
    <citation type="submission" date="2017-05" db="EMBL/GenBank/DDBJ databases">
        <title>Genome of assembly of the Bengalese finch, Lonchura striata domestica.</title>
        <authorList>
            <person name="Colquitt B.M."/>
            <person name="Brainard M.S."/>
        </authorList>
    </citation>
    <scope>NUCLEOTIDE SEQUENCE [LARGE SCALE GENOMIC DNA]</scope>
    <source>
        <strain evidence="2">White83orange57</strain>
    </source>
</reference>
<dbReference type="Proteomes" id="UP000197619">
    <property type="component" value="Unassembled WGS sequence"/>
</dbReference>
<gene>
    <name evidence="2" type="ORF">RLOC_00008757</name>
</gene>
<evidence type="ECO:0000313" key="2">
    <source>
        <dbReference type="EMBL" id="OWK51398.1"/>
    </source>
</evidence>